<gene>
    <name evidence="1" type="ORF">GCM10023196_032220</name>
</gene>
<dbReference type="RefSeq" id="WP_345431612.1">
    <property type="nucleotide sequence ID" value="NZ_BAABHK010000004.1"/>
</dbReference>
<keyword evidence="2" id="KW-1185">Reference proteome</keyword>
<proteinExistence type="predicted"/>
<dbReference type="EMBL" id="BAABHK010000004">
    <property type="protein sequence ID" value="GAA4625960.1"/>
    <property type="molecule type" value="Genomic_DNA"/>
</dbReference>
<sequence>MSEPNEVLSRYLLMAGWNPKVFARKINKLCGFTAVAETAPYYWRDEGGVPHPPIPQVAAHVLSQELGRAITVEELWKGRAAGVGLWISADAGMDDPWTIEATAQLIEEWLLGGLMDRRTFLAVSGPALTGLAWQYLGIGTGRLAAATAGGRVDDPLVDQIEESIPRLQRLDDAFGGGRHLDYIGAQFRTVGLLIRNAADDRVRRRLLIAFTDIGQLAGWMALDAGKPGLCQRYLFTALRAAHDCGYGSMGAHILADLAYQSASQGDAADAVELGEAALKAASDAPASVRAAVMSRLSYAYAVADRHRDFEYVRQQALHVLAERDLAKDPAWLYYLTPGHLDAQAGYGLVHLGRLCMRTEDKRRGRRLIAEGETLLRAESAYDRPLNDPQPRRALHEGAWLSLGCAAHGRLEEACDLARTAIKRLDRVRSARSLALLKQLADDLRRRQRNEYARDFLPELEAALARHAA</sequence>
<organism evidence="1 2">
    <name type="scientific">Actinoallomurus vinaceus</name>
    <dbReference type="NCBI Taxonomy" id="1080074"/>
    <lineage>
        <taxon>Bacteria</taxon>
        <taxon>Bacillati</taxon>
        <taxon>Actinomycetota</taxon>
        <taxon>Actinomycetes</taxon>
        <taxon>Streptosporangiales</taxon>
        <taxon>Thermomonosporaceae</taxon>
        <taxon>Actinoallomurus</taxon>
    </lineage>
</organism>
<dbReference type="Proteomes" id="UP001501442">
    <property type="component" value="Unassembled WGS sequence"/>
</dbReference>
<comment type="caution">
    <text evidence="1">The sequence shown here is derived from an EMBL/GenBank/DDBJ whole genome shotgun (WGS) entry which is preliminary data.</text>
</comment>
<reference evidence="2" key="1">
    <citation type="journal article" date="2019" name="Int. J. Syst. Evol. Microbiol.">
        <title>The Global Catalogue of Microorganisms (GCM) 10K type strain sequencing project: providing services to taxonomists for standard genome sequencing and annotation.</title>
        <authorList>
            <consortium name="The Broad Institute Genomics Platform"/>
            <consortium name="The Broad Institute Genome Sequencing Center for Infectious Disease"/>
            <person name="Wu L."/>
            <person name="Ma J."/>
        </authorList>
    </citation>
    <scope>NUCLEOTIDE SEQUENCE [LARGE SCALE GENOMIC DNA]</scope>
    <source>
        <strain evidence="2">JCM 17939</strain>
    </source>
</reference>
<accession>A0ABP8U7V0</accession>
<evidence type="ECO:0000313" key="1">
    <source>
        <dbReference type="EMBL" id="GAA4625960.1"/>
    </source>
</evidence>
<evidence type="ECO:0008006" key="3">
    <source>
        <dbReference type="Google" id="ProtNLM"/>
    </source>
</evidence>
<protein>
    <recommendedName>
        <fullName evidence="3">Transcriptional regulator</fullName>
    </recommendedName>
</protein>
<evidence type="ECO:0000313" key="2">
    <source>
        <dbReference type="Proteomes" id="UP001501442"/>
    </source>
</evidence>
<name>A0ABP8U7V0_9ACTN</name>